<dbReference type="Gene3D" id="3.40.50.150">
    <property type="entry name" value="Vaccinia Virus protein VP39"/>
    <property type="match status" value="1"/>
</dbReference>
<evidence type="ECO:0000313" key="5">
    <source>
        <dbReference type="Proteomes" id="UP000184052"/>
    </source>
</evidence>
<dbReference type="PANTHER" id="PTHR43542">
    <property type="entry name" value="METHYLTRANSFERASE"/>
    <property type="match status" value="1"/>
</dbReference>
<accession>A0A1M6DHJ9</accession>
<dbReference type="PIRSF" id="PIRSF004553">
    <property type="entry name" value="CHP00095"/>
    <property type="match status" value="1"/>
</dbReference>
<dbReference type="OrthoDB" id="9803017at2"/>
<protein>
    <submittedName>
        <fullName evidence="4">16S rRNA (Guanine(966)-N(2))-methyltransferase RsmD</fullName>
    </submittedName>
</protein>
<dbReference type="GO" id="GO:0003676">
    <property type="term" value="F:nucleic acid binding"/>
    <property type="evidence" value="ECO:0007669"/>
    <property type="project" value="InterPro"/>
</dbReference>
<dbReference type="SUPFAM" id="SSF53335">
    <property type="entry name" value="S-adenosyl-L-methionine-dependent methyltransferases"/>
    <property type="match status" value="1"/>
</dbReference>
<dbReference type="GO" id="GO:0031167">
    <property type="term" value="P:rRNA methylation"/>
    <property type="evidence" value="ECO:0007669"/>
    <property type="project" value="InterPro"/>
</dbReference>
<name>A0A1M6DHJ9_9FIRM</name>
<keyword evidence="2 4" id="KW-0808">Transferase</keyword>
<dbReference type="CDD" id="cd02440">
    <property type="entry name" value="AdoMet_MTases"/>
    <property type="match status" value="1"/>
</dbReference>
<dbReference type="STRING" id="1121476.SAMN02745751_00917"/>
<dbReference type="Proteomes" id="UP000184052">
    <property type="component" value="Unassembled WGS sequence"/>
</dbReference>
<sequence>MRVVSGKARGTKLFSPKDNSVRPTTDRIKESLFNVIQPIKKDSTVLDLFAGAGGIGIEFISRGSSKVYFVDKSKDSINIIKKNIEKCRFEEYSQILYSDFERAIEEIRRSSNEIDYIFIDPPYGVYDLGSILSSILDAGILSRDGMIIIESDKDDNISFDDCEFNLFKEKIYGRTKLTIITEV</sequence>
<proteinExistence type="predicted"/>
<dbReference type="PROSITE" id="PS00092">
    <property type="entry name" value="N6_MTASE"/>
    <property type="match status" value="1"/>
</dbReference>
<dbReference type="InterPro" id="IPR004398">
    <property type="entry name" value="RNA_MeTrfase_RsmD"/>
</dbReference>
<keyword evidence="1 4" id="KW-0489">Methyltransferase</keyword>
<dbReference type="AlphaFoldDB" id="A0A1M6DHJ9"/>
<feature type="region of interest" description="Disordered" evidence="3">
    <location>
        <begin position="1"/>
        <end position="22"/>
    </location>
</feature>
<evidence type="ECO:0000256" key="3">
    <source>
        <dbReference type="SAM" id="MobiDB-lite"/>
    </source>
</evidence>
<evidence type="ECO:0000256" key="2">
    <source>
        <dbReference type="ARBA" id="ARBA00022679"/>
    </source>
</evidence>
<dbReference type="NCBIfam" id="TIGR00095">
    <property type="entry name" value="16S rRNA (guanine(966)-N(2))-methyltransferase RsmD"/>
    <property type="match status" value="1"/>
</dbReference>
<organism evidence="4 5">
    <name type="scientific">Dethiosulfatibacter aminovorans DSM 17477</name>
    <dbReference type="NCBI Taxonomy" id="1121476"/>
    <lineage>
        <taxon>Bacteria</taxon>
        <taxon>Bacillati</taxon>
        <taxon>Bacillota</taxon>
        <taxon>Tissierellia</taxon>
        <taxon>Dethiosulfatibacter</taxon>
    </lineage>
</organism>
<reference evidence="4 5" key="1">
    <citation type="submission" date="2016-11" db="EMBL/GenBank/DDBJ databases">
        <authorList>
            <person name="Jaros S."/>
            <person name="Januszkiewicz K."/>
            <person name="Wedrychowicz H."/>
        </authorList>
    </citation>
    <scope>NUCLEOTIDE SEQUENCE [LARGE SCALE GENOMIC DNA]</scope>
    <source>
        <strain evidence="4 5">DSM 17477</strain>
    </source>
</reference>
<dbReference type="Pfam" id="PF03602">
    <property type="entry name" value="Cons_hypoth95"/>
    <property type="match status" value="1"/>
</dbReference>
<dbReference type="GO" id="GO:0008168">
    <property type="term" value="F:methyltransferase activity"/>
    <property type="evidence" value="ECO:0007669"/>
    <property type="project" value="UniProtKB-KW"/>
</dbReference>
<dbReference type="EMBL" id="FQZL01000006">
    <property type="protein sequence ID" value="SHI72662.1"/>
    <property type="molecule type" value="Genomic_DNA"/>
</dbReference>
<evidence type="ECO:0000313" key="4">
    <source>
        <dbReference type="EMBL" id="SHI72662.1"/>
    </source>
</evidence>
<gene>
    <name evidence="4" type="ORF">SAMN02745751_00917</name>
</gene>
<evidence type="ECO:0000256" key="1">
    <source>
        <dbReference type="ARBA" id="ARBA00022603"/>
    </source>
</evidence>
<dbReference type="InterPro" id="IPR029063">
    <property type="entry name" value="SAM-dependent_MTases_sf"/>
</dbReference>
<dbReference type="PANTHER" id="PTHR43542:SF1">
    <property type="entry name" value="METHYLTRANSFERASE"/>
    <property type="match status" value="1"/>
</dbReference>
<keyword evidence="5" id="KW-1185">Reference proteome</keyword>
<dbReference type="RefSeq" id="WP_073047846.1">
    <property type="nucleotide sequence ID" value="NZ_FQZL01000006.1"/>
</dbReference>
<dbReference type="InterPro" id="IPR002052">
    <property type="entry name" value="DNA_methylase_N6_adenine_CS"/>
</dbReference>